<dbReference type="AlphaFoldDB" id="A0A380LKA0"/>
<dbReference type="Proteomes" id="UP000255523">
    <property type="component" value="Unassembled WGS sequence"/>
</dbReference>
<reference evidence="1 2" key="1">
    <citation type="submission" date="2018-06" db="EMBL/GenBank/DDBJ databases">
        <authorList>
            <consortium name="Pathogen Informatics"/>
            <person name="Doyle S."/>
        </authorList>
    </citation>
    <scope>NUCLEOTIDE SEQUENCE [LARGE SCALE GENOMIC DNA]</scope>
    <source>
        <strain evidence="1 2">NCTC11087</strain>
    </source>
</reference>
<proteinExistence type="predicted"/>
<dbReference type="RefSeq" id="WP_022789383.1">
    <property type="nucleotide sequence ID" value="NZ_UHFX01000003.1"/>
</dbReference>
<evidence type="ECO:0000313" key="2">
    <source>
        <dbReference type="Proteomes" id="UP000255523"/>
    </source>
</evidence>
<keyword evidence="2" id="KW-1185">Reference proteome</keyword>
<evidence type="ECO:0000313" key="1">
    <source>
        <dbReference type="EMBL" id="SUO04324.1"/>
    </source>
</evidence>
<gene>
    <name evidence="1" type="ORF">NCTC11087_01234</name>
</gene>
<sequence length="103" mass="12421">MIITEDMIEQIREKVQDMPGMGYVTILECKALIMNAESMDEWLSDIYRYGYYNGQKSNKERYDHNHMAMYYSVLNYLRKKGTDNASYKDFKAWMYELTGYKYD</sequence>
<dbReference type="EMBL" id="UHFX01000003">
    <property type="protein sequence ID" value="SUO04324.1"/>
    <property type="molecule type" value="Genomic_DNA"/>
</dbReference>
<name>A0A380LKA0_9FIRM</name>
<dbReference type="GeneID" id="77462198"/>
<organism evidence="1 2">
    <name type="scientific">Faecalicoccus pleomorphus</name>
    <dbReference type="NCBI Taxonomy" id="1323"/>
    <lineage>
        <taxon>Bacteria</taxon>
        <taxon>Bacillati</taxon>
        <taxon>Bacillota</taxon>
        <taxon>Erysipelotrichia</taxon>
        <taxon>Erysipelotrichales</taxon>
        <taxon>Erysipelotrichaceae</taxon>
        <taxon>Faecalicoccus</taxon>
    </lineage>
</organism>
<accession>A0A380LKA0</accession>
<protein>
    <submittedName>
        <fullName evidence="1">Uncharacterized protein</fullName>
    </submittedName>
</protein>